<dbReference type="Proteomes" id="UP001174934">
    <property type="component" value="Unassembled WGS sequence"/>
</dbReference>
<dbReference type="Gene3D" id="3.10.450.50">
    <property type="match status" value="1"/>
</dbReference>
<feature type="region of interest" description="Disordered" evidence="1">
    <location>
        <begin position="1"/>
        <end position="23"/>
    </location>
</feature>
<dbReference type="PANTHER" id="PTHR39401:SF1">
    <property type="entry name" value="SNOAL-LIKE DOMAIN-CONTAINING PROTEIN"/>
    <property type="match status" value="1"/>
</dbReference>
<organism evidence="2 3">
    <name type="scientific">Bombardia bombarda</name>
    <dbReference type="NCBI Taxonomy" id="252184"/>
    <lineage>
        <taxon>Eukaryota</taxon>
        <taxon>Fungi</taxon>
        <taxon>Dikarya</taxon>
        <taxon>Ascomycota</taxon>
        <taxon>Pezizomycotina</taxon>
        <taxon>Sordariomycetes</taxon>
        <taxon>Sordariomycetidae</taxon>
        <taxon>Sordariales</taxon>
        <taxon>Lasiosphaeriaceae</taxon>
        <taxon>Bombardia</taxon>
    </lineage>
</organism>
<keyword evidence="3" id="KW-1185">Reference proteome</keyword>
<dbReference type="SUPFAM" id="SSF54427">
    <property type="entry name" value="NTF2-like"/>
    <property type="match status" value="1"/>
</dbReference>
<proteinExistence type="predicted"/>
<accession>A0AA40CA40</accession>
<protein>
    <submittedName>
        <fullName evidence="2">Uncharacterized protein</fullName>
    </submittedName>
</protein>
<feature type="compositionally biased region" description="Polar residues" evidence="1">
    <location>
        <begin position="1"/>
        <end position="12"/>
    </location>
</feature>
<name>A0AA40CA40_9PEZI</name>
<dbReference type="EMBL" id="JAULSR010000002">
    <property type="protein sequence ID" value="KAK0630742.1"/>
    <property type="molecule type" value="Genomic_DNA"/>
</dbReference>
<gene>
    <name evidence="2" type="ORF">B0T17DRAFT_229977</name>
</gene>
<dbReference type="InterPro" id="IPR032710">
    <property type="entry name" value="NTF2-like_dom_sf"/>
</dbReference>
<reference evidence="2" key="1">
    <citation type="submission" date="2023-06" db="EMBL/GenBank/DDBJ databases">
        <title>Genome-scale phylogeny and comparative genomics of the fungal order Sordariales.</title>
        <authorList>
            <consortium name="Lawrence Berkeley National Laboratory"/>
            <person name="Hensen N."/>
            <person name="Bonometti L."/>
            <person name="Westerberg I."/>
            <person name="Brannstrom I.O."/>
            <person name="Guillou S."/>
            <person name="Cros-Aarteil S."/>
            <person name="Calhoun S."/>
            <person name="Haridas S."/>
            <person name="Kuo A."/>
            <person name="Mondo S."/>
            <person name="Pangilinan J."/>
            <person name="Riley R."/>
            <person name="LaButti K."/>
            <person name="Andreopoulos B."/>
            <person name="Lipzen A."/>
            <person name="Chen C."/>
            <person name="Yanf M."/>
            <person name="Daum C."/>
            <person name="Ng V."/>
            <person name="Clum A."/>
            <person name="Steindorff A."/>
            <person name="Ohm R."/>
            <person name="Martin F."/>
            <person name="Silar P."/>
            <person name="Natvig D."/>
            <person name="Lalanne C."/>
            <person name="Gautier V."/>
            <person name="Ament-velasquez S.L."/>
            <person name="Kruys A."/>
            <person name="Hutchinson M.I."/>
            <person name="Powell A.J."/>
            <person name="Barry K."/>
            <person name="Miller A.N."/>
            <person name="Grigoriev I.V."/>
            <person name="Debuchy R."/>
            <person name="Gladieux P."/>
            <person name="Thoren M.H."/>
            <person name="Johannesson H."/>
        </authorList>
    </citation>
    <scope>NUCLEOTIDE SEQUENCE</scope>
    <source>
        <strain evidence="2">SMH3391-2</strain>
    </source>
</reference>
<dbReference type="AlphaFoldDB" id="A0AA40CA40"/>
<comment type="caution">
    <text evidence="2">The sequence shown here is derived from an EMBL/GenBank/DDBJ whole genome shotgun (WGS) entry which is preliminary data.</text>
</comment>
<evidence type="ECO:0000313" key="2">
    <source>
        <dbReference type="EMBL" id="KAK0630742.1"/>
    </source>
</evidence>
<evidence type="ECO:0000256" key="1">
    <source>
        <dbReference type="SAM" id="MobiDB-lite"/>
    </source>
</evidence>
<dbReference type="PANTHER" id="PTHR39401">
    <property type="entry name" value="SNOAL-LIKE DOMAIN-CONTAINING PROTEIN"/>
    <property type="match status" value="1"/>
</dbReference>
<sequence length="194" mass="21437">MTPSGSNNSNKSGYEPAYPSKHSMDPSIQEFVSEFFKISDSPAKTDDWVDCFRDGATLVMGNETAEGKQEIRKLRHGMWDKVEARKHSVAKVFPAAGGFNDDGVEVEGDDNDDDVAEFMMFGSVAYRLKTGEEASVDWAAHAQLRRRKVEGGGCSPWVFAHYRVYLQSAHPALGVGKCSQMTGVECFIIPRVHP</sequence>
<evidence type="ECO:0000313" key="3">
    <source>
        <dbReference type="Proteomes" id="UP001174934"/>
    </source>
</evidence>